<reference evidence="5 6" key="1">
    <citation type="submission" date="2019-02" db="EMBL/GenBank/DDBJ databases">
        <title>Genome of a new Bacteroidetes strain.</title>
        <authorList>
            <person name="Pitt A."/>
        </authorList>
    </citation>
    <scope>NUCLEOTIDE SEQUENCE [LARGE SCALE GENOMIC DNA]</scope>
    <source>
        <strain evidence="5 6">103A-SOEBACH</strain>
    </source>
</reference>
<evidence type="ECO:0000313" key="6">
    <source>
        <dbReference type="Proteomes" id="UP000293583"/>
    </source>
</evidence>
<dbReference type="Proteomes" id="UP000293583">
    <property type="component" value="Unassembled WGS sequence"/>
</dbReference>
<evidence type="ECO:0000256" key="1">
    <source>
        <dbReference type="ARBA" id="ARBA00010928"/>
    </source>
</evidence>
<comment type="caution">
    <text evidence="5">The sequence shown here is derived from an EMBL/GenBank/DDBJ whole genome shotgun (WGS) entry which is preliminary data.</text>
</comment>
<dbReference type="AlphaFoldDB" id="A0A4Q9BA43"/>
<dbReference type="RefSeq" id="WP_130923129.1">
    <property type="nucleotide sequence ID" value="NZ_JAANOL010000006.1"/>
</dbReference>
<name>A0A4Q9BA43_9BACT</name>
<evidence type="ECO:0000256" key="2">
    <source>
        <dbReference type="ARBA" id="ARBA00023002"/>
    </source>
</evidence>
<evidence type="ECO:0000259" key="4">
    <source>
        <dbReference type="Pfam" id="PF02894"/>
    </source>
</evidence>
<dbReference type="Pfam" id="PF01408">
    <property type="entry name" value="GFO_IDH_MocA"/>
    <property type="match status" value="1"/>
</dbReference>
<dbReference type="SUPFAM" id="SSF51735">
    <property type="entry name" value="NAD(P)-binding Rossmann-fold domains"/>
    <property type="match status" value="1"/>
</dbReference>
<keyword evidence="2" id="KW-0560">Oxidoreductase</keyword>
<feature type="domain" description="Gfo/Idh/MocA-like oxidoreductase C-terminal" evidence="4">
    <location>
        <begin position="137"/>
        <end position="339"/>
    </location>
</feature>
<dbReference type="InterPro" id="IPR051317">
    <property type="entry name" value="Gfo/Idh/MocA_oxidoreduct"/>
</dbReference>
<dbReference type="EMBL" id="SEWY01000003">
    <property type="protein sequence ID" value="TBH72960.1"/>
    <property type="molecule type" value="Genomic_DNA"/>
</dbReference>
<dbReference type="PANTHER" id="PTHR43708:SF5">
    <property type="entry name" value="CONSERVED EXPRESSED OXIDOREDUCTASE (EUROFUNG)-RELATED"/>
    <property type="match status" value="1"/>
</dbReference>
<dbReference type="InterPro" id="IPR004104">
    <property type="entry name" value="Gfo/Idh/MocA-like_OxRdtase_C"/>
</dbReference>
<protein>
    <submittedName>
        <fullName evidence="5">Oxidoreductase</fullName>
    </submittedName>
</protein>
<keyword evidence="6" id="KW-1185">Reference proteome</keyword>
<dbReference type="GO" id="GO:0000166">
    <property type="term" value="F:nucleotide binding"/>
    <property type="evidence" value="ECO:0007669"/>
    <property type="project" value="InterPro"/>
</dbReference>
<dbReference type="OrthoDB" id="9815825at2"/>
<evidence type="ECO:0000313" key="5">
    <source>
        <dbReference type="EMBL" id="TBH72960.1"/>
    </source>
</evidence>
<comment type="similarity">
    <text evidence="1">Belongs to the Gfo/Idh/MocA family.</text>
</comment>
<feature type="domain" description="Gfo/Idh/MocA-like oxidoreductase N-terminal" evidence="3">
    <location>
        <begin position="11"/>
        <end position="120"/>
    </location>
</feature>
<dbReference type="PANTHER" id="PTHR43708">
    <property type="entry name" value="CONSERVED EXPRESSED OXIDOREDUCTASE (EUROFUNG)"/>
    <property type="match status" value="1"/>
</dbReference>
<organism evidence="5 6">
    <name type="scientific">Aquirufa antheringensis</name>
    <dbReference type="NCBI Taxonomy" id="2516559"/>
    <lineage>
        <taxon>Bacteria</taxon>
        <taxon>Pseudomonadati</taxon>
        <taxon>Bacteroidota</taxon>
        <taxon>Cytophagia</taxon>
        <taxon>Cytophagales</taxon>
        <taxon>Flectobacillaceae</taxon>
        <taxon>Aquirufa</taxon>
    </lineage>
</organism>
<accession>A0A4Q9BA43</accession>
<dbReference type="InterPro" id="IPR036291">
    <property type="entry name" value="NAD(P)-bd_dom_sf"/>
</dbReference>
<dbReference type="GO" id="GO:0016491">
    <property type="term" value="F:oxidoreductase activity"/>
    <property type="evidence" value="ECO:0007669"/>
    <property type="project" value="UniProtKB-KW"/>
</dbReference>
<proteinExistence type="inferred from homology"/>
<sequence length="344" mass="38540">MKPIETALLSFGMSGRVFHAPFIQLHPGFNLQGSWERSKKNIENAYPGTSSYDSMESVLADPSIELVIVNTPIYSHFEYATAALKAGKHIVVEKAFTCNAAEAEKLVSLGKEVNKKIFVYQNRRWDSDFLTLKKVYESGVLGDIVEAEFHFDRYNPLMSPKRHKEDAGPGAGIVTDLGPHLIDQALHLFGKPTHVFADLRKTRPGTEVIDLFEILLYYPTLRVRLKSGYYFKEPIPAFQLHGTKGSFIKTRSDRQEVDLDKGHVPIGENWGVDAPSEYGLLHVDGNSPERVASEKGEYMAFYENVFQSLRYGTVPAVPGEDGIASMRVIDATYESLEKQAVISY</sequence>
<dbReference type="Gene3D" id="3.30.360.10">
    <property type="entry name" value="Dihydrodipicolinate Reductase, domain 2"/>
    <property type="match status" value="1"/>
</dbReference>
<dbReference type="Gene3D" id="3.40.50.720">
    <property type="entry name" value="NAD(P)-binding Rossmann-like Domain"/>
    <property type="match status" value="1"/>
</dbReference>
<dbReference type="Pfam" id="PF02894">
    <property type="entry name" value="GFO_IDH_MocA_C"/>
    <property type="match status" value="1"/>
</dbReference>
<dbReference type="InterPro" id="IPR000683">
    <property type="entry name" value="Gfo/Idh/MocA-like_OxRdtase_N"/>
</dbReference>
<gene>
    <name evidence="5" type="ORF">EWU20_06180</name>
</gene>
<evidence type="ECO:0000259" key="3">
    <source>
        <dbReference type="Pfam" id="PF01408"/>
    </source>
</evidence>